<accession>A0ACB9A0B5</accession>
<dbReference type="Proteomes" id="UP001056120">
    <property type="component" value="Linkage Group LG25"/>
</dbReference>
<comment type="caution">
    <text evidence="1">The sequence shown here is derived from an EMBL/GenBank/DDBJ whole genome shotgun (WGS) entry which is preliminary data.</text>
</comment>
<evidence type="ECO:0000313" key="1">
    <source>
        <dbReference type="EMBL" id="KAI3703186.1"/>
    </source>
</evidence>
<organism evidence="1 2">
    <name type="scientific">Smallanthus sonchifolius</name>
    <dbReference type="NCBI Taxonomy" id="185202"/>
    <lineage>
        <taxon>Eukaryota</taxon>
        <taxon>Viridiplantae</taxon>
        <taxon>Streptophyta</taxon>
        <taxon>Embryophyta</taxon>
        <taxon>Tracheophyta</taxon>
        <taxon>Spermatophyta</taxon>
        <taxon>Magnoliopsida</taxon>
        <taxon>eudicotyledons</taxon>
        <taxon>Gunneridae</taxon>
        <taxon>Pentapetalae</taxon>
        <taxon>asterids</taxon>
        <taxon>campanulids</taxon>
        <taxon>Asterales</taxon>
        <taxon>Asteraceae</taxon>
        <taxon>Asteroideae</taxon>
        <taxon>Heliantheae alliance</taxon>
        <taxon>Millerieae</taxon>
        <taxon>Smallanthus</taxon>
    </lineage>
</organism>
<evidence type="ECO:0000313" key="2">
    <source>
        <dbReference type="Proteomes" id="UP001056120"/>
    </source>
</evidence>
<sequence>MSEILVCHFPNGNTPLVEFGGVTVFDDLALNVVTVEEQKKRPSFSNKRTGGKMFGARDKRARCGKTGHYSRECPQGYKCYNCGENGHMSRDCPKPRMGETGKGKGPEKK</sequence>
<gene>
    <name evidence="1" type="ORF">L1987_73087</name>
</gene>
<reference evidence="2" key="1">
    <citation type="journal article" date="2022" name="Mol. Ecol. Resour.">
        <title>The genomes of chicory, endive, great burdock and yacon provide insights into Asteraceae palaeo-polyploidization history and plant inulin production.</title>
        <authorList>
            <person name="Fan W."/>
            <person name="Wang S."/>
            <person name="Wang H."/>
            <person name="Wang A."/>
            <person name="Jiang F."/>
            <person name="Liu H."/>
            <person name="Zhao H."/>
            <person name="Xu D."/>
            <person name="Zhang Y."/>
        </authorList>
    </citation>
    <scope>NUCLEOTIDE SEQUENCE [LARGE SCALE GENOMIC DNA]</scope>
    <source>
        <strain evidence="2">cv. Yunnan</strain>
    </source>
</reference>
<dbReference type="EMBL" id="CM042042">
    <property type="protein sequence ID" value="KAI3703186.1"/>
    <property type="molecule type" value="Genomic_DNA"/>
</dbReference>
<protein>
    <submittedName>
        <fullName evidence="1">Uncharacterized protein</fullName>
    </submittedName>
</protein>
<name>A0ACB9A0B5_9ASTR</name>
<keyword evidence="2" id="KW-1185">Reference proteome</keyword>
<proteinExistence type="predicted"/>
<reference evidence="1 2" key="2">
    <citation type="journal article" date="2022" name="Mol. Ecol. Resour.">
        <title>The genomes of chicory, endive, great burdock and yacon provide insights into Asteraceae paleo-polyploidization history and plant inulin production.</title>
        <authorList>
            <person name="Fan W."/>
            <person name="Wang S."/>
            <person name="Wang H."/>
            <person name="Wang A."/>
            <person name="Jiang F."/>
            <person name="Liu H."/>
            <person name="Zhao H."/>
            <person name="Xu D."/>
            <person name="Zhang Y."/>
        </authorList>
    </citation>
    <scope>NUCLEOTIDE SEQUENCE [LARGE SCALE GENOMIC DNA]</scope>
    <source>
        <strain evidence="2">cv. Yunnan</strain>
        <tissue evidence="1">Leaves</tissue>
    </source>
</reference>